<accession>A0A0S3RS69</accession>
<dbReference type="Proteomes" id="UP000291084">
    <property type="component" value="Chromosome 4"/>
</dbReference>
<dbReference type="EMBL" id="AP015037">
    <property type="protein sequence ID" value="BAT83400.1"/>
    <property type="molecule type" value="Genomic_DNA"/>
</dbReference>
<keyword evidence="1" id="KW-0732">Signal</keyword>
<sequence length="138" mass="15261">MWWLSQPRALLIWRWLHAGPSLDVGVACCSSRELSQAGPWRTLDSHPLFPMPSASSSDVAAGSWSFSSLNATAATVSFFFLFFIECPKPKASWKSSEKSALQAKVNIHLFHMCRLLSSKMVGALSPRPSRDQTCCLSQ</sequence>
<proteinExistence type="predicted"/>
<name>A0A0S3RS69_PHAAN</name>
<gene>
    <name evidence="2" type="primary">Vigan.04G054100</name>
    <name evidence="2" type="ORF">VIGAN_04054100</name>
</gene>
<keyword evidence="3" id="KW-1185">Reference proteome</keyword>
<evidence type="ECO:0000313" key="3">
    <source>
        <dbReference type="Proteomes" id="UP000291084"/>
    </source>
</evidence>
<reference evidence="2 3" key="1">
    <citation type="journal article" date="2015" name="Sci. Rep.">
        <title>The power of single molecule real-time sequencing technology in the de novo assembly of a eukaryotic genome.</title>
        <authorList>
            <person name="Sakai H."/>
            <person name="Naito K."/>
            <person name="Ogiso-Tanaka E."/>
            <person name="Takahashi Y."/>
            <person name="Iseki K."/>
            <person name="Muto C."/>
            <person name="Satou K."/>
            <person name="Teruya K."/>
            <person name="Shiroma A."/>
            <person name="Shimoji M."/>
            <person name="Hirano T."/>
            <person name="Itoh T."/>
            <person name="Kaga A."/>
            <person name="Tomooka N."/>
        </authorList>
    </citation>
    <scope>NUCLEOTIDE SEQUENCE [LARGE SCALE GENOMIC DNA]</scope>
    <source>
        <strain evidence="3">cv. Shumari</strain>
    </source>
</reference>
<feature type="chain" id="PRO_5006617353" description="Secreted protein" evidence="1">
    <location>
        <begin position="19"/>
        <end position="138"/>
    </location>
</feature>
<protein>
    <recommendedName>
        <fullName evidence="4">Secreted protein</fullName>
    </recommendedName>
</protein>
<evidence type="ECO:0000256" key="1">
    <source>
        <dbReference type="SAM" id="SignalP"/>
    </source>
</evidence>
<evidence type="ECO:0000313" key="2">
    <source>
        <dbReference type="EMBL" id="BAT83400.1"/>
    </source>
</evidence>
<feature type="signal peptide" evidence="1">
    <location>
        <begin position="1"/>
        <end position="18"/>
    </location>
</feature>
<evidence type="ECO:0008006" key="4">
    <source>
        <dbReference type="Google" id="ProtNLM"/>
    </source>
</evidence>
<dbReference type="AlphaFoldDB" id="A0A0S3RS69"/>
<organism evidence="2 3">
    <name type="scientific">Vigna angularis var. angularis</name>
    <dbReference type="NCBI Taxonomy" id="157739"/>
    <lineage>
        <taxon>Eukaryota</taxon>
        <taxon>Viridiplantae</taxon>
        <taxon>Streptophyta</taxon>
        <taxon>Embryophyta</taxon>
        <taxon>Tracheophyta</taxon>
        <taxon>Spermatophyta</taxon>
        <taxon>Magnoliopsida</taxon>
        <taxon>eudicotyledons</taxon>
        <taxon>Gunneridae</taxon>
        <taxon>Pentapetalae</taxon>
        <taxon>rosids</taxon>
        <taxon>fabids</taxon>
        <taxon>Fabales</taxon>
        <taxon>Fabaceae</taxon>
        <taxon>Papilionoideae</taxon>
        <taxon>50 kb inversion clade</taxon>
        <taxon>NPAAA clade</taxon>
        <taxon>indigoferoid/millettioid clade</taxon>
        <taxon>Phaseoleae</taxon>
        <taxon>Vigna</taxon>
    </lineage>
</organism>